<accession>A0A2S5RH40</accession>
<dbReference type="InterPro" id="IPR036956">
    <property type="entry name" value="Impact_N_sf"/>
</dbReference>
<dbReference type="InterPro" id="IPR001498">
    <property type="entry name" value="Impact_N"/>
</dbReference>
<sequence length="126" mass="14206">MQSINKKNVISNTLVIKKSTFTSFIYEIHNKQELEKFLTDFSDAKATHNCYAYKFIDQQEYGGMNDDGEPKNTAGKPIFNVIEKSQINNVCILVVRKYGGLKLGAGPLTRAYVKAASEVAKKFKMM</sequence>
<organism evidence="3 4">
    <name type="scientific">Mesoplasma corruscae</name>
    <dbReference type="NCBI Taxonomy" id="216874"/>
    <lineage>
        <taxon>Bacteria</taxon>
        <taxon>Bacillati</taxon>
        <taxon>Mycoplasmatota</taxon>
        <taxon>Mollicutes</taxon>
        <taxon>Entomoplasmatales</taxon>
        <taxon>Entomoplasmataceae</taxon>
        <taxon>Mesoplasma</taxon>
    </lineage>
</organism>
<dbReference type="InterPro" id="IPR023582">
    <property type="entry name" value="Impact"/>
</dbReference>
<dbReference type="Proteomes" id="UP000239785">
    <property type="component" value="Unassembled WGS sequence"/>
</dbReference>
<dbReference type="SUPFAM" id="SSF54211">
    <property type="entry name" value="Ribosomal protein S5 domain 2-like"/>
    <property type="match status" value="1"/>
</dbReference>
<dbReference type="PANTHER" id="PTHR16301">
    <property type="entry name" value="IMPACT-RELATED"/>
    <property type="match status" value="1"/>
</dbReference>
<evidence type="ECO:0000313" key="4">
    <source>
        <dbReference type="Proteomes" id="UP000239785"/>
    </source>
</evidence>
<dbReference type="Pfam" id="PF01205">
    <property type="entry name" value="Impact_N"/>
    <property type="match status" value="1"/>
</dbReference>
<evidence type="ECO:0000256" key="1">
    <source>
        <dbReference type="ARBA" id="ARBA00007665"/>
    </source>
</evidence>
<proteinExistence type="inferred from homology"/>
<comment type="similarity">
    <text evidence="1">Belongs to the IMPACT family.</text>
</comment>
<dbReference type="GO" id="GO:0005737">
    <property type="term" value="C:cytoplasm"/>
    <property type="evidence" value="ECO:0007669"/>
    <property type="project" value="TreeGrafter"/>
</dbReference>
<dbReference type="Gene3D" id="3.30.230.30">
    <property type="entry name" value="Impact, N-terminal domain"/>
    <property type="match status" value="1"/>
</dbReference>
<gene>
    <name evidence="3" type="ORF">MCORR_v1c02510</name>
</gene>
<dbReference type="EMBL" id="PHNF01000001">
    <property type="protein sequence ID" value="PPE06620.1"/>
    <property type="molecule type" value="Genomic_DNA"/>
</dbReference>
<comment type="caution">
    <text evidence="3">The sequence shown here is derived from an EMBL/GenBank/DDBJ whole genome shotgun (WGS) entry which is preliminary data.</text>
</comment>
<dbReference type="InterPro" id="IPR020568">
    <property type="entry name" value="Ribosomal_Su5_D2-typ_SF"/>
</dbReference>
<keyword evidence="4" id="KW-1185">Reference proteome</keyword>
<evidence type="ECO:0000259" key="2">
    <source>
        <dbReference type="Pfam" id="PF01205"/>
    </source>
</evidence>
<dbReference type="RefSeq" id="WP_219818477.1">
    <property type="nucleotide sequence ID" value="NZ_PHNF01000001.1"/>
</dbReference>
<protein>
    <recommendedName>
        <fullName evidence="2">Impact N-terminal domain-containing protein</fullName>
    </recommendedName>
</protein>
<feature type="domain" description="Impact N-terminal" evidence="2">
    <location>
        <begin position="17"/>
        <end position="119"/>
    </location>
</feature>
<name>A0A2S5RH40_9MOLU</name>
<dbReference type="PANTHER" id="PTHR16301:SF20">
    <property type="entry name" value="IMPACT FAMILY MEMBER YIGZ"/>
    <property type="match status" value="1"/>
</dbReference>
<dbReference type="GO" id="GO:0006446">
    <property type="term" value="P:regulation of translational initiation"/>
    <property type="evidence" value="ECO:0007669"/>
    <property type="project" value="TreeGrafter"/>
</dbReference>
<dbReference type="AlphaFoldDB" id="A0A2S5RH40"/>
<evidence type="ECO:0000313" key="3">
    <source>
        <dbReference type="EMBL" id="PPE06620.1"/>
    </source>
</evidence>
<reference evidence="3 4" key="1">
    <citation type="submission" date="2017-11" db="EMBL/GenBank/DDBJ databases">
        <title>Genome sequence of Mesoplasma corruscae ELCA-2 (ATCC 49579).</title>
        <authorList>
            <person name="Lo W.-S."/>
            <person name="Kuo C.-H."/>
        </authorList>
    </citation>
    <scope>NUCLEOTIDE SEQUENCE [LARGE SCALE GENOMIC DNA]</scope>
    <source>
        <strain evidence="3 4">ELCA-2</strain>
    </source>
</reference>